<proteinExistence type="predicted"/>
<dbReference type="Gene3D" id="3.40.50.300">
    <property type="entry name" value="P-loop containing nucleotide triphosphate hydrolases"/>
    <property type="match status" value="1"/>
</dbReference>
<dbReference type="AlphaFoldDB" id="A0AAV5DJC7"/>
<name>A0AAV5DJC7_ELECO</name>
<evidence type="ECO:0000313" key="2">
    <source>
        <dbReference type="Proteomes" id="UP001054889"/>
    </source>
</evidence>
<evidence type="ECO:0008006" key="3">
    <source>
        <dbReference type="Google" id="ProtNLM"/>
    </source>
</evidence>
<reference evidence="1" key="1">
    <citation type="journal article" date="2018" name="DNA Res.">
        <title>Multiple hybrid de novo genome assembly of finger millet, an orphan allotetraploid crop.</title>
        <authorList>
            <person name="Hatakeyama M."/>
            <person name="Aluri S."/>
            <person name="Balachadran M.T."/>
            <person name="Sivarajan S.R."/>
            <person name="Patrignani A."/>
            <person name="Gruter S."/>
            <person name="Poveda L."/>
            <person name="Shimizu-Inatsugi R."/>
            <person name="Baeten J."/>
            <person name="Francoijs K.J."/>
            <person name="Nataraja K.N."/>
            <person name="Reddy Y.A.N."/>
            <person name="Phadnis S."/>
            <person name="Ravikumar R.L."/>
            <person name="Schlapbach R."/>
            <person name="Sreeman S.M."/>
            <person name="Shimizu K.K."/>
        </authorList>
    </citation>
    <scope>NUCLEOTIDE SEQUENCE</scope>
</reference>
<dbReference type="PANTHER" id="PTHR33377:SF50">
    <property type="entry name" value="NB-ARC DOMAIN-CONTAINING PROTEIN"/>
    <property type="match status" value="1"/>
</dbReference>
<dbReference type="Proteomes" id="UP001054889">
    <property type="component" value="Unassembled WGS sequence"/>
</dbReference>
<accession>A0AAV5DJC7</accession>
<gene>
    <name evidence="1" type="primary">ga28523</name>
    <name evidence="1" type="ORF">PR202_ga28523</name>
</gene>
<sequence>MEATFSAIIGDIITRSISFLMDKYAVNKYSETTKPTMEDKSLHELQRLLCRANTIIEEAEGRIITNRAMTYQLNILRKETYRGFFAMDKFRIRRNDAKDHDVSNSSSLSKLCPAKRFFFSTKDSRFFFSTEDTQGDNELKQLIRNLKDIITDASELVVFLKNYPPMYRQPYNMHLFVGKCIFGRQMEMDRIIDFLLQKEHPCMKSVDILPIVGPGYVGKSTLVAHVCNNKIVRNQFSQIVIVNGDDINDKKLTTLKGGGRIIHQNCALGGNERSLVVIEFSENVDKSAWNSWHLSRLGTL</sequence>
<dbReference type="SUPFAM" id="SSF52540">
    <property type="entry name" value="P-loop containing nucleoside triphosphate hydrolases"/>
    <property type="match status" value="1"/>
</dbReference>
<dbReference type="InterPro" id="IPR027417">
    <property type="entry name" value="P-loop_NTPase"/>
</dbReference>
<dbReference type="PANTHER" id="PTHR33377">
    <property type="entry name" value="OS10G0134700 PROTEIN-RELATED"/>
    <property type="match status" value="1"/>
</dbReference>
<evidence type="ECO:0000313" key="1">
    <source>
        <dbReference type="EMBL" id="GJN10429.1"/>
    </source>
</evidence>
<reference evidence="1" key="2">
    <citation type="submission" date="2021-12" db="EMBL/GenBank/DDBJ databases">
        <title>Resequencing data analysis of finger millet.</title>
        <authorList>
            <person name="Hatakeyama M."/>
            <person name="Aluri S."/>
            <person name="Balachadran M.T."/>
            <person name="Sivarajan S.R."/>
            <person name="Poveda L."/>
            <person name="Shimizu-Inatsugi R."/>
            <person name="Schlapbach R."/>
            <person name="Sreeman S.M."/>
            <person name="Shimizu K.K."/>
        </authorList>
    </citation>
    <scope>NUCLEOTIDE SEQUENCE</scope>
</reference>
<dbReference type="EMBL" id="BQKI01000017">
    <property type="protein sequence ID" value="GJN10429.1"/>
    <property type="molecule type" value="Genomic_DNA"/>
</dbReference>
<organism evidence="1 2">
    <name type="scientific">Eleusine coracana subsp. coracana</name>
    <dbReference type="NCBI Taxonomy" id="191504"/>
    <lineage>
        <taxon>Eukaryota</taxon>
        <taxon>Viridiplantae</taxon>
        <taxon>Streptophyta</taxon>
        <taxon>Embryophyta</taxon>
        <taxon>Tracheophyta</taxon>
        <taxon>Spermatophyta</taxon>
        <taxon>Magnoliopsida</taxon>
        <taxon>Liliopsida</taxon>
        <taxon>Poales</taxon>
        <taxon>Poaceae</taxon>
        <taxon>PACMAD clade</taxon>
        <taxon>Chloridoideae</taxon>
        <taxon>Cynodonteae</taxon>
        <taxon>Eleusininae</taxon>
        <taxon>Eleusine</taxon>
    </lineage>
</organism>
<protein>
    <recommendedName>
        <fullName evidence="3">Rx N-terminal domain-containing protein</fullName>
    </recommendedName>
</protein>
<keyword evidence="2" id="KW-1185">Reference proteome</keyword>
<comment type="caution">
    <text evidence="1">The sequence shown here is derived from an EMBL/GenBank/DDBJ whole genome shotgun (WGS) entry which is preliminary data.</text>
</comment>